<dbReference type="Proteomes" id="UP000198515">
    <property type="component" value="Unassembled WGS sequence"/>
</dbReference>
<evidence type="ECO:0000313" key="3">
    <source>
        <dbReference type="Proteomes" id="UP000198515"/>
    </source>
</evidence>
<protein>
    <recommendedName>
        <fullName evidence="4">Cytoplasmic protein</fullName>
    </recommendedName>
</protein>
<gene>
    <name evidence="2" type="ORF">GA0061070_102833</name>
</gene>
<dbReference type="OrthoDB" id="6624446at2"/>
<accession>A0A1C4EXT1</accession>
<reference evidence="3" key="1">
    <citation type="submission" date="2016-08" db="EMBL/GenBank/DDBJ databases">
        <authorList>
            <person name="Varghese N."/>
            <person name="Submissions Spin"/>
        </authorList>
    </citation>
    <scope>NUCLEOTIDE SEQUENCE [LARGE SCALE GENOMIC DNA]</scope>
    <source>
        <strain evidence="3">REICA_142</strain>
    </source>
</reference>
<dbReference type="EMBL" id="FMBC01000028">
    <property type="protein sequence ID" value="SCC48488.1"/>
    <property type="molecule type" value="Genomic_DNA"/>
</dbReference>
<dbReference type="AlphaFoldDB" id="A0A1C4EXT1"/>
<feature type="region of interest" description="Disordered" evidence="1">
    <location>
        <begin position="123"/>
        <end position="154"/>
    </location>
</feature>
<evidence type="ECO:0000256" key="1">
    <source>
        <dbReference type="SAM" id="MobiDB-lite"/>
    </source>
</evidence>
<name>A0A1C4EXT1_9ENTR</name>
<dbReference type="RefSeq" id="WP_090136739.1">
    <property type="nucleotide sequence ID" value="NZ_FMBC01000028.1"/>
</dbReference>
<evidence type="ECO:0000313" key="2">
    <source>
        <dbReference type="EMBL" id="SCC48488.1"/>
    </source>
</evidence>
<feature type="compositionally biased region" description="Low complexity" evidence="1">
    <location>
        <begin position="130"/>
        <end position="140"/>
    </location>
</feature>
<sequence>MNNVSDVDNNIYLTLADKNSDEFILEQNKEALILSKNETIARIAHELVSIPAALVRLKWQNRREIYPLQVKEEIYGAVINAIIELKPELRDKIMGRLEAHYQHLLARETATLRLSRKLSDGEYHTTTVSTVAPEPETPKTAPEKQEKTAGTKLK</sequence>
<keyword evidence="3" id="KW-1185">Reference proteome</keyword>
<feature type="compositionally biased region" description="Basic and acidic residues" evidence="1">
    <location>
        <begin position="141"/>
        <end position="154"/>
    </location>
</feature>
<proteinExistence type="predicted"/>
<evidence type="ECO:0008006" key="4">
    <source>
        <dbReference type="Google" id="ProtNLM"/>
    </source>
</evidence>
<organism evidence="2 3">
    <name type="scientific">Kosakonia oryziphila</name>
    <dbReference type="NCBI Taxonomy" id="1005667"/>
    <lineage>
        <taxon>Bacteria</taxon>
        <taxon>Pseudomonadati</taxon>
        <taxon>Pseudomonadota</taxon>
        <taxon>Gammaproteobacteria</taxon>
        <taxon>Enterobacterales</taxon>
        <taxon>Enterobacteriaceae</taxon>
        <taxon>Kosakonia</taxon>
    </lineage>
</organism>